<sequence>MNSLKEKKVLVTGGASGIGEAITRELASRGASVMIHYYSSGEKAEALAREIQTAGGIALTCQADLSNEGDVKKLVSRIGNEWANLDVLINNAGDLVGRRSLEDLDMDFYRKVMSVNLDSMILVTREALPLLKKSGCSSVVNLASLAGRKGGHTGSLVYSTAKGAVLTFTRSLSVELAEYGVRVNAVAPGLILGSRFHATHTTEESKNETIRGIPLGRAGVCEDVARAVAFLASEYDGFITGATLDINGGVYSA</sequence>
<accession>A0A1Y1S324</accession>
<dbReference type="GO" id="GO:0016491">
    <property type="term" value="F:oxidoreductase activity"/>
    <property type="evidence" value="ECO:0007669"/>
    <property type="project" value="UniProtKB-KW"/>
</dbReference>
<gene>
    <name evidence="3" type="ORF">B4O97_01865</name>
</gene>
<dbReference type="AlphaFoldDB" id="A0A1Y1S324"/>
<dbReference type="SUPFAM" id="SSF51735">
    <property type="entry name" value="NAD(P)-binding Rossmann-fold domains"/>
    <property type="match status" value="1"/>
</dbReference>
<organism evidence="3 4">
    <name type="scientific">Marispirochaeta aestuarii</name>
    <dbReference type="NCBI Taxonomy" id="1963862"/>
    <lineage>
        <taxon>Bacteria</taxon>
        <taxon>Pseudomonadati</taxon>
        <taxon>Spirochaetota</taxon>
        <taxon>Spirochaetia</taxon>
        <taxon>Spirochaetales</taxon>
        <taxon>Spirochaetaceae</taxon>
        <taxon>Marispirochaeta</taxon>
    </lineage>
</organism>
<dbReference type="InterPro" id="IPR036291">
    <property type="entry name" value="NAD(P)-bd_dom_sf"/>
</dbReference>
<dbReference type="EMBL" id="MWQY01000002">
    <property type="protein sequence ID" value="ORC37772.1"/>
    <property type="molecule type" value="Genomic_DNA"/>
</dbReference>
<dbReference type="NCBIfam" id="NF005559">
    <property type="entry name" value="PRK07231.1"/>
    <property type="match status" value="1"/>
</dbReference>
<dbReference type="Gene3D" id="3.40.50.720">
    <property type="entry name" value="NAD(P)-binding Rossmann-like Domain"/>
    <property type="match status" value="1"/>
</dbReference>
<name>A0A1Y1S324_9SPIO</name>
<reference evidence="3 4" key="1">
    <citation type="submission" date="2017-03" db="EMBL/GenBank/DDBJ databases">
        <title>Draft Genome sequence of Marispirochaeta sp. strain JC444.</title>
        <authorList>
            <person name="Shivani Y."/>
            <person name="Subhash Y."/>
            <person name="Sasikala C."/>
            <person name="Ramana C."/>
        </authorList>
    </citation>
    <scope>NUCLEOTIDE SEQUENCE [LARGE SCALE GENOMIC DNA]</scope>
    <source>
        <strain evidence="3 4">JC444</strain>
    </source>
</reference>
<dbReference type="FunFam" id="3.40.50.720:FF:000084">
    <property type="entry name" value="Short-chain dehydrogenase reductase"/>
    <property type="match status" value="1"/>
</dbReference>
<evidence type="ECO:0000313" key="3">
    <source>
        <dbReference type="EMBL" id="ORC37772.1"/>
    </source>
</evidence>
<dbReference type="PRINTS" id="PR00081">
    <property type="entry name" value="GDHRDH"/>
</dbReference>
<dbReference type="OrthoDB" id="20590at2"/>
<evidence type="ECO:0000256" key="1">
    <source>
        <dbReference type="ARBA" id="ARBA00006484"/>
    </source>
</evidence>
<dbReference type="Pfam" id="PF13561">
    <property type="entry name" value="adh_short_C2"/>
    <property type="match status" value="1"/>
</dbReference>
<proteinExistence type="inferred from homology"/>
<evidence type="ECO:0000256" key="2">
    <source>
        <dbReference type="ARBA" id="ARBA00023002"/>
    </source>
</evidence>
<keyword evidence="2" id="KW-0560">Oxidoreductase</keyword>
<dbReference type="CDD" id="cd05233">
    <property type="entry name" value="SDR_c"/>
    <property type="match status" value="1"/>
</dbReference>
<dbReference type="InterPro" id="IPR020904">
    <property type="entry name" value="Sc_DH/Rdtase_CS"/>
</dbReference>
<keyword evidence="4" id="KW-1185">Reference proteome</keyword>
<dbReference type="STRING" id="1963862.B4O97_01865"/>
<comment type="similarity">
    <text evidence="1">Belongs to the short-chain dehydrogenases/reductases (SDR) family.</text>
</comment>
<dbReference type="PRINTS" id="PR00080">
    <property type="entry name" value="SDRFAMILY"/>
</dbReference>
<dbReference type="Proteomes" id="UP000192343">
    <property type="component" value="Unassembled WGS sequence"/>
</dbReference>
<protein>
    <submittedName>
        <fullName evidence="3">Oxidoreductase</fullName>
    </submittedName>
</protein>
<comment type="caution">
    <text evidence="3">The sequence shown here is derived from an EMBL/GenBank/DDBJ whole genome shotgun (WGS) entry which is preliminary data.</text>
</comment>
<dbReference type="RefSeq" id="WP_083047758.1">
    <property type="nucleotide sequence ID" value="NZ_MWQY01000002.1"/>
</dbReference>
<dbReference type="InterPro" id="IPR002347">
    <property type="entry name" value="SDR_fam"/>
</dbReference>
<dbReference type="PROSITE" id="PS00061">
    <property type="entry name" value="ADH_SHORT"/>
    <property type="match status" value="1"/>
</dbReference>
<dbReference type="PANTHER" id="PTHR43639:SF9">
    <property type="entry name" value="BLL5898 PROTEIN"/>
    <property type="match status" value="1"/>
</dbReference>
<evidence type="ECO:0000313" key="4">
    <source>
        <dbReference type="Proteomes" id="UP000192343"/>
    </source>
</evidence>
<dbReference type="PANTHER" id="PTHR43639">
    <property type="entry name" value="OXIDOREDUCTASE, SHORT-CHAIN DEHYDROGENASE/REDUCTASE FAMILY (AFU_ORTHOLOGUE AFUA_5G02870)"/>
    <property type="match status" value="1"/>
</dbReference>